<protein>
    <submittedName>
        <fullName evidence="1">Uncharacterized protein</fullName>
    </submittedName>
</protein>
<sequence>MIKFDVGVRSSTCKTGLSRRTVFYNGSDRLYMTVFYFLPQNGKISLNYYTIFSRQEHNKTAAMTMSPWPLQYKPLNGCQIGSVNQSTMISLTLHDYTVHSSLHFSERLSRLNYLKYKTYDDKS</sequence>
<evidence type="ECO:0000313" key="1">
    <source>
        <dbReference type="EMBL" id="RNA04347.1"/>
    </source>
</evidence>
<reference evidence="1 2" key="1">
    <citation type="journal article" date="2018" name="Sci. Rep.">
        <title>Genomic signatures of local adaptation to the degree of environmental predictability in rotifers.</title>
        <authorList>
            <person name="Franch-Gras L."/>
            <person name="Hahn C."/>
            <person name="Garcia-Roger E.M."/>
            <person name="Carmona M.J."/>
            <person name="Serra M."/>
            <person name="Gomez A."/>
        </authorList>
    </citation>
    <scope>NUCLEOTIDE SEQUENCE [LARGE SCALE GENOMIC DNA]</scope>
    <source>
        <strain evidence="1">HYR1</strain>
    </source>
</reference>
<name>A0A3M7PYX4_BRAPC</name>
<organism evidence="1 2">
    <name type="scientific">Brachionus plicatilis</name>
    <name type="common">Marine rotifer</name>
    <name type="synonym">Brachionus muelleri</name>
    <dbReference type="NCBI Taxonomy" id="10195"/>
    <lineage>
        <taxon>Eukaryota</taxon>
        <taxon>Metazoa</taxon>
        <taxon>Spiralia</taxon>
        <taxon>Gnathifera</taxon>
        <taxon>Rotifera</taxon>
        <taxon>Eurotatoria</taxon>
        <taxon>Monogononta</taxon>
        <taxon>Pseudotrocha</taxon>
        <taxon>Ploima</taxon>
        <taxon>Brachionidae</taxon>
        <taxon>Brachionus</taxon>
    </lineage>
</organism>
<keyword evidence="2" id="KW-1185">Reference proteome</keyword>
<gene>
    <name evidence="1" type="ORF">BpHYR1_046347</name>
</gene>
<evidence type="ECO:0000313" key="2">
    <source>
        <dbReference type="Proteomes" id="UP000276133"/>
    </source>
</evidence>
<proteinExistence type="predicted"/>
<dbReference type="Proteomes" id="UP000276133">
    <property type="component" value="Unassembled WGS sequence"/>
</dbReference>
<dbReference type="AlphaFoldDB" id="A0A3M7PYX4"/>
<comment type="caution">
    <text evidence="1">The sequence shown here is derived from an EMBL/GenBank/DDBJ whole genome shotgun (WGS) entry which is preliminary data.</text>
</comment>
<accession>A0A3M7PYX4</accession>
<dbReference type="EMBL" id="REGN01008139">
    <property type="protein sequence ID" value="RNA04347.1"/>
    <property type="molecule type" value="Genomic_DNA"/>
</dbReference>